<organism evidence="2 3">
    <name type="scientific">Pogonophryne albipinna</name>
    <dbReference type="NCBI Taxonomy" id="1090488"/>
    <lineage>
        <taxon>Eukaryota</taxon>
        <taxon>Metazoa</taxon>
        <taxon>Chordata</taxon>
        <taxon>Craniata</taxon>
        <taxon>Vertebrata</taxon>
        <taxon>Euteleostomi</taxon>
        <taxon>Actinopterygii</taxon>
        <taxon>Neopterygii</taxon>
        <taxon>Teleostei</taxon>
        <taxon>Neoteleostei</taxon>
        <taxon>Acanthomorphata</taxon>
        <taxon>Eupercaria</taxon>
        <taxon>Perciformes</taxon>
        <taxon>Notothenioidei</taxon>
        <taxon>Pogonophryne</taxon>
    </lineage>
</organism>
<dbReference type="AlphaFoldDB" id="A0AAD6ABF5"/>
<name>A0AAD6ABF5_9TELE</name>
<evidence type="ECO:0000256" key="1">
    <source>
        <dbReference type="SAM" id="MobiDB-lite"/>
    </source>
</evidence>
<proteinExistence type="predicted"/>
<feature type="region of interest" description="Disordered" evidence="1">
    <location>
        <begin position="247"/>
        <end position="266"/>
    </location>
</feature>
<comment type="caution">
    <text evidence="2">The sequence shown here is derived from an EMBL/GenBank/DDBJ whole genome shotgun (WGS) entry which is preliminary data.</text>
</comment>
<reference evidence="2" key="1">
    <citation type="submission" date="2022-11" db="EMBL/GenBank/DDBJ databases">
        <title>Chromosome-level genome of Pogonophryne albipinna.</title>
        <authorList>
            <person name="Jo E."/>
        </authorList>
    </citation>
    <scope>NUCLEOTIDE SEQUENCE</scope>
    <source>
        <strain evidence="2">SGF0006</strain>
        <tissue evidence="2">Muscle</tissue>
    </source>
</reference>
<feature type="compositionally biased region" description="Low complexity" evidence="1">
    <location>
        <begin position="248"/>
        <end position="260"/>
    </location>
</feature>
<gene>
    <name evidence="2" type="ORF">JOQ06_016468</name>
</gene>
<dbReference type="EMBL" id="JAPTMU010000106">
    <property type="protein sequence ID" value="KAJ4921758.1"/>
    <property type="molecule type" value="Genomic_DNA"/>
</dbReference>
<evidence type="ECO:0000313" key="2">
    <source>
        <dbReference type="EMBL" id="KAJ4921758.1"/>
    </source>
</evidence>
<sequence>MTCADISKVNQAKSWHVGIVPQHFLSSCSTLTEPQCVATASHQEQTRWANMLRAAAQHQSPALWCEASPDTMAFLDAVLSLKRLRGNCQTEVHPVGDGEEIVVAVGGLQDDKATEDMCEPMLKSLQHMVIPKLDRTLQEVAAPTWDGFASTWQYFLETYSSQITAVLCRIRERVIKHLETELLALRSQLILEAILQITLHVFTRGLVMRCSLPQQLMPLPVSSSSSLSETAHNKLLPPTDCMQNLCHTSEGSTSGSETLTPSINSGNHTSSLLDAGEYICLTD</sequence>
<evidence type="ECO:0000313" key="3">
    <source>
        <dbReference type="Proteomes" id="UP001219934"/>
    </source>
</evidence>
<accession>A0AAD6ABF5</accession>
<keyword evidence="3" id="KW-1185">Reference proteome</keyword>
<dbReference type="Proteomes" id="UP001219934">
    <property type="component" value="Unassembled WGS sequence"/>
</dbReference>
<protein>
    <submittedName>
        <fullName evidence="2">Uncharacterized protein</fullName>
    </submittedName>
</protein>